<name>A0A559MIH0_9HELO</name>
<evidence type="ECO:0000256" key="4">
    <source>
        <dbReference type="ARBA" id="ARBA00004729"/>
    </source>
</evidence>
<dbReference type="InterPro" id="IPR001030">
    <property type="entry name" value="Acoase/IPM_deHydtase_lsu_aba"/>
</dbReference>
<sequence>MSPTNRPRTLYEKVFDDHVVEEREDGIVLLYIDRHLIHEVTSSAFAGLEAQGRQTRRPELTLATSDHNVPTTTHRRSVKTASFLKDQPLAYRMQGIVHIIGPELGFTLPGTTVVCGDRHTSTHGAFGALAFGIGTSEVEHVLATQTIVTTRDRNMEIVVKETLGEGVSSKDLMLFIIGKIGTAGATGMVIEFAGPVIESLSMESRMSLCNMSIEAGARAGMIAHDEITTQCDRRRAYGGTSPEQVVPITGSVPFPGYFEDPVKQESCKQALEYMALQPGTRMIDIAVDKVFIGSCTNAGLEDFRVAASVLKGKRI</sequence>
<keyword evidence="7" id="KW-0004">4Fe-4S</keyword>
<dbReference type="AlphaFoldDB" id="A0A559MIH0"/>
<comment type="catalytic activity">
    <reaction evidence="1">
        <text>(2R,3S)-3-isopropylmalate = (2S)-2-isopropylmalate</text>
        <dbReference type="Rhea" id="RHEA:32287"/>
        <dbReference type="ChEBI" id="CHEBI:1178"/>
        <dbReference type="ChEBI" id="CHEBI:35121"/>
        <dbReference type="EC" id="4.2.1.33"/>
    </reaction>
</comment>
<dbReference type="InterPro" id="IPR036008">
    <property type="entry name" value="Aconitase_4Fe-4S_dom"/>
</dbReference>
<keyword evidence="11" id="KW-0411">Iron-sulfur</keyword>
<accession>A0A559MIH0</accession>
<evidence type="ECO:0000256" key="2">
    <source>
        <dbReference type="ARBA" id="ARBA00001966"/>
    </source>
</evidence>
<keyword evidence="10" id="KW-0408">Iron</keyword>
<comment type="caution">
    <text evidence="15">The sequence shown here is derived from an EMBL/GenBank/DDBJ whole genome shotgun (WGS) entry which is preliminary data.</text>
</comment>
<dbReference type="InterPro" id="IPR050067">
    <property type="entry name" value="IPM_dehydratase_rel_enz"/>
</dbReference>
<dbReference type="GO" id="GO:0051539">
    <property type="term" value="F:4 iron, 4 sulfur cluster binding"/>
    <property type="evidence" value="ECO:0007669"/>
    <property type="project" value="UniProtKB-KW"/>
</dbReference>
<keyword evidence="16" id="KW-1185">Reference proteome</keyword>
<keyword evidence="8" id="KW-0028">Amino-acid biosynthesis</keyword>
<proteinExistence type="predicted"/>
<dbReference type="PRINTS" id="PR00415">
    <property type="entry name" value="ACONITASE"/>
</dbReference>
<gene>
    <name evidence="15" type="primary">leu2</name>
    <name evidence="15" type="ORF">LAWI1_G003467</name>
</gene>
<evidence type="ECO:0000256" key="9">
    <source>
        <dbReference type="ARBA" id="ARBA00022723"/>
    </source>
</evidence>
<keyword evidence="6" id="KW-0432">Leucine biosynthesis</keyword>
<evidence type="ECO:0000256" key="6">
    <source>
        <dbReference type="ARBA" id="ARBA00022430"/>
    </source>
</evidence>
<dbReference type="SUPFAM" id="SSF53732">
    <property type="entry name" value="Aconitase iron-sulfur domain"/>
    <property type="match status" value="1"/>
</dbReference>
<feature type="domain" description="Aconitase/3-isopropylmalate dehydratase large subunit alpha/beta/alpha" evidence="14">
    <location>
        <begin position="12"/>
        <end position="229"/>
    </location>
</feature>
<evidence type="ECO:0000256" key="12">
    <source>
        <dbReference type="ARBA" id="ARBA00023239"/>
    </source>
</evidence>
<dbReference type="GO" id="GO:0009098">
    <property type="term" value="P:L-leucine biosynthetic process"/>
    <property type="evidence" value="ECO:0007669"/>
    <property type="project" value="UniProtKB-KW"/>
</dbReference>
<organism evidence="15 16">
    <name type="scientific">Lachnellula willkommii</name>
    <dbReference type="NCBI Taxonomy" id="215461"/>
    <lineage>
        <taxon>Eukaryota</taxon>
        <taxon>Fungi</taxon>
        <taxon>Dikarya</taxon>
        <taxon>Ascomycota</taxon>
        <taxon>Pezizomycotina</taxon>
        <taxon>Leotiomycetes</taxon>
        <taxon>Helotiales</taxon>
        <taxon>Lachnaceae</taxon>
        <taxon>Lachnellula</taxon>
    </lineage>
</organism>
<dbReference type="InterPro" id="IPR015931">
    <property type="entry name" value="Acnase/IPM_dHydase_lsu_aba_1/3"/>
</dbReference>
<dbReference type="GO" id="GO:0003861">
    <property type="term" value="F:3-isopropylmalate dehydratase activity"/>
    <property type="evidence" value="ECO:0007669"/>
    <property type="project" value="UniProtKB-EC"/>
</dbReference>
<dbReference type="PANTHER" id="PTHR43822">
    <property type="entry name" value="HOMOACONITASE, MITOCHONDRIAL-RELATED"/>
    <property type="match status" value="1"/>
</dbReference>
<keyword evidence="12" id="KW-0456">Lyase</keyword>
<dbReference type="EMBL" id="QGML01000256">
    <property type="protein sequence ID" value="TVY92744.1"/>
    <property type="molecule type" value="Genomic_DNA"/>
</dbReference>
<dbReference type="Pfam" id="PF00330">
    <property type="entry name" value="Aconitase"/>
    <property type="match status" value="2"/>
</dbReference>
<dbReference type="Proteomes" id="UP000315522">
    <property type="component" value="Unassembled WGS sequence"/>
</dbReference>
<comment type="cofactor">
    <cofactor evidence="2">
        <name>[4Fe-4S] cluster</name>
        <dbReference type="ChEBI" id="CHEBI:49883"/>
    </cofactor>
</comment>
<evidence type="ECO:0000256" key="5">
    <source>
        <dbReference type="ARBA" id="ARBA00011998"/>
    </source>
</evidence>
<keyword evidence="13" id="KW-0100">Branched-chain amino acid biosynthesis</keyword>
<evidence type="ECO:0000256" key="7">
    <source>
        <dbReference type="ARBA" id="ARBA00022485"/>
    </source>
</evidence>
<protein>
    <recommendedName>
        <fullName evidence="5">3-isopropylmalate dehydratase</fullName>
        <ecNumber evidence="5">4.2.1.33</ecNumber>
    </recommendedName>
</protein>
<evidence type="ECO:0000256" key="8">
    <source>
        <dbReference type="ARBA" id="ARBA00022605"/>
    </source>
</evidence>
<reference evidence="15 16" key="1">
    <citation type="submission" date="2018-05" db="EMBL/GenBank/DDBJ databases">
        <title>Genome sequencing and assembly of the regulated plant pathogen Lachnellula willkommii and related sister species for the development of diagnostic species identification markers.</title>
        <authorList>
            <person name="Giroux E."/>
            <person name="Bilodeau G."/>
        </authorList>
    </citation>
    <scope>NUCLEOTIDE SEQUENCE [LARGE SCALE GENOMIC DNA]</scope>
    <source>
        <strain evidence="15 16">CBS 172.35</strain>
    </source>
</reference>
<feature type="domain" description="Aconitase/3-isopropylmalate dehydratase large subunit alpha/beta/alpha" evidence="14">
    <location>
        <begin position="238"/>
        <end position="312"/>
    </location>
</feature>
<dbReference type="PANTHER" id="PTHR43822:SF9">
    <property type="entry name" value="3-ISOPROPYLMALATE DEHYDRATASE"/>
    <property type="match status" value="1"/>
</dbReference>
<dbReference type="Gene3D" id="3.30.499.10">
    <property type="entry name" value="Aconitase, domain 3"/>
    <property type="match status" value="2"/>
</dbReference>
<evidence type="ECO:0000313" key="15">
    <source>
        <dbReference type="EMBL" id="TVY92744.1"/>
    </source>
</evidence>
<evidence type="ECO:0000259" key="14">
    <source>
        <dbReference type="Pfam" id="PF00330"/>
    </source>
</evidence>
<dbReference type="EC" id="4.2.1.33" evidence="5"/>
<comment type="function">
    <text evidence="3">Catalyzes the isomerization between 2-isopropylmalate and 3-isopropylmalate, via the formation of 2-isopropylmaleate.</text>
</comment>
<evidence type="ECO:0000256" key="1">
    <source>
        <dbReference type="ARBA" id="ARBA00000491"/>
    </source>
</evidence>
<comment type="pathway">
    <text evidence="4">Amino-acid biosynthesis; L-leucine biosynthesis; L-leucine from 3-methyl-2-oxobutanoate: step 2/4.</text>
</comment>
<evidence type="ECO:0000256" key="10">
    <source>
        <dbReference type="ARBA" id="ARBA00023004"/>
    </source>
</evidence>
<evidence type="ECO:0000256" key="3">
    <source>
        <dbReference type="ARBA" id="ARBA00002695"/>
    </source>
</evidence>
<dbReference type="GO" id="GO:0046872">
    <property type="term" value="F:metal ion binding"/>
    <property type="evidence" value="ECO:0007669"/>
    <property type="project" value="UniProtKB-KW"/>
</dbReference>
<evidence type="ECO:0000256" key="11">
    <source>
        <dbReference type="ARBA" id="ARBA00023014"/>
    </source>
</evidence>
<keyword evidence="9" id="KW-0479">Metal-binding</keyword>
<evidence type="ECO:0000256" key="13">
    <source>
        <dbReference type="ARBA" id="ARBA00023304"/>
    </source>
</evidence>
<evidence type="ECO:0000313" key="16">
    <source>
        <dbReference type="Proteomes" id="UP000315522"/>
    </source>
</evidence>